<name>A0ABS7N5J3_9BACT</name>
<sequence length="45" mass="5282">MQYSQGKVQRLETQDSGRNVQRLETQDSGVRRYRTAEIYISRSCS</sequence>
<dbReference type="RefSeq" id="WP_222584221.1">
    <property type="nucleotide sequence ID" value="NZ_JAHVHP010000002.1"/>
</dbReference>
<feature type="region of interest" description="Disordered" evidence="1">
    <location>
        <begin position="1"/>
        <end position="26"/>
    </location>
</feature>
<comment type="caution">
    <text evidence="2">The sequence shown here is derived from an EMBL/GenBank/DDBJ whole genome shotgun (WGS) entry which is preliminary data.</text>
</comment>
<reference evidence="2 3" key="1">
    <citation type="submission" date="2021-06" db="EMBL/GenBank/DDBJ databases">
        <title>44 bacteria genomes isolated from Dapeng, Shenzhen.</title>
        <authorList>
            <person name="Zheng W."/>
            <person name="Yu S."/>
            <person name="Huang Y."/>
        </authorList>
    </citation>
    <scope>NUCLEOTIDE SEQUENCE [LARGE SCALE GENOMIC DNA]</scope>
    <source>
        <strain evidence="2 3">DP5N14-6</strain>
    </source>
</reference>
<feature type="compositionally biased region" description="Polar residues" evidence="1">
    <location>
        <begin position="16"/>
        <end position="26"/>
    </location>
</feature>
<organism evidence="2 3">
    <name type="scientific">Algoriphagus marincola</name>
    <dbReference type="NCBI Taxonomy" id="264027"/>
    <lineage>
        <taxon>Bacteria</taxon>
        <taxon>Pseudomonadati</taxon>
        <taxon>Bacteroidota</taxon>
        <taxon>Cytophagia</taxon>
        <taxon>Cytophagales</taxon>
        <taxon>Cyclobacteriaceae</taxon>
        <taxon>Algoriphagus</taxon>
    </lineage>
</organism>
<dbReference type="EMBL" id="JAHVHP010000002">
    <property type="protein sequence ID" value="MBY5951601.1"/>
    <property type="molecule type" value="Genomic_DNA"/>
</dbReference>
<keyword evidence="3" id="KW-1185">Reference proteome</keyword>
<evidence type="ECO:0000256" key="1">
    <source>
        <dbReference type="SAM" id="MobiDB-lite"/>
    </source>
</evidence>
<evidence type="ECO:0000313" key="3">
    <source>
        <dbReference type="Proteomes" id="UP000766609"/>
    </source>
</evidence>
<protein>
    <submittedName>
        <fullName evidence="2">Uncharacterized protein</fullName>
    </submittedName>
</protein>
<proteinExistence type="predicted"/>
<evidence type="ECO:0000313" key="2">
    <source>
        <dbReference type="EMBL" id="MBY5951601.1"/>
    </source>
</evidence>
<accession>A0ABS7N5J3</accession>
<dbReference type="Proteomes" id="UP000766609">
    <property type="component" value="Unassembled WGS sequence"/>
</dbReference>
<gene>
    <name evidence="2" type="ORF">KUV23_11485</name>
</gene>